<dbReference type="AlphaFoldDB" id="A0A6G1L667"/>
<keyword evidence="1" id="KW-1133">Transmembrane helix</keyword>
<feature type="transmembrane region" description="Helical" evidence="1">
    <location>
        <begin position="6"/>
        <end position="27"/>
    </location>
</feature>
<name>A0A6G1L667_9PEZI</name>
<keyword evidence="1" id="KW-0812">Transmembrane</keyword>
<dbReference type="EMBL" id="ML995844">
    <property type="protein sequence ID" value="KAF2768431.1"/>
    <property type="molecule type" value="Genomic_DNA"/>
</dbReference>
<reference evidence="2" key="1">
    <citation type="journal article" date="2020" name="Stud. Mycol.">
        <title>101 Dothideomycetes genomes: a test case for predicting lifestyles and emergence of pathogens.</title>
        <authorList>
            <person name="Haridas S."/>
            <person name="Albert R."/>
            <person name="Binder M."/>
            <person name="Bloem J."/>
            <person name="Labutti K."/>
            <person name="Salamov A."/>
            <person name="Andreopoulos B."/>
            <person name="Baker S."/>
            <person name="Barry K."/>
            <person name="Bills G."/>
            <person name="Bluhm B."/>
            <person name="Cannon C."/>
            <person name="Castanera R."/>
            <person name="Culley D."/>
            <person name="Daum C."/>
            <person name="Ezra D."/>
            <person name="Gonzalez J."/>
            <person name="Henrissat B."/>
            <person name="Kuo A."/>
            <person name="Liang C."/>
            <person name="Lipzen A."/>
            <person name="Lutzoni F."/>
            <person name="Magnuson J."/>
            <person name="Mondo S."/>
            <person name="Nolan M."/>
            <person name="Ohm R."/>
            <person name="Pangilinan J."/>
            <person name="Park H.-J."/>
            <person name="Ramirez L."/>
            <person name="Alfaro M."/>
            <person name="Sun H."/>
            <person name="Tritt A."/>
            <person name="Yoshinaga Y."/>
            <person name="Zwiers L.-H."/>
            <person name="Turgeon B."/>
            <person name="Goodwin S."/>
            <person name="Spatafora J."/>
            <person name="Crous P."/>
            <person name="Grigoriev I."/>
        </authorList>
    </citation>
    <scope>NUCLEOTIDE SEQUENCE</scope>
    <source>
        <strain evidence="2">CBS 116005</strain>
    </source>
</reference>
<accession>A0A6G1L667</accession>
<evidence type="ECO:0000313" key="3">
    <source>
        <dbReference type="Proteomes" id="UP000799436"/>
    </source>
</evidence>
<proteinExistence type="predicted"/>
<protein>
    <submittedName>
        <fullName evidence="2">Uncharacterized protein</fullName>
    </submittedName>
</protein>
<organism evidence="2 3">
    <name type="scientific">Teratosphaeria nubilosa</name>
    <dbReference type="NCBI Taxonomy" id="161662"/>
    <lineage>
        <taxon>Eukaryota</taxon>
        <taxon>Fungi</taxon>
        <taxon>Dikarya</taxon>
        <taxon>Ascomycota</taxon>
        <taxon>Pezizomycotina</taxon>
        <taxon>Dothideomycetes</taxon>
        <taxon>Dothideomycetidae</taxon>
        <taxon>Mycosphaerellales</taxon>
        <taxon>Teratosphaeriaceae</taxon>
        <taxon>Teratosphaeria</taxon>
    </lineage>
</organism>
<keyword evidence="1" id="KW-0472">Membrane</keyword>
<dbReference type="Proteomes" id="UP000799436">
    <property type="component" value="Unassembled WGS sequence"/>
</dbReference>
<keyword evidence="3" id="KW-1185">Reference proteome</keyword>
<evidence type="ECO:0000256" key="1">
    <source>
        <dbReference type="SAM" id="Phobius"/>
    </source>
</evidence>
<gene>
    <name evidence="2" type="ORF">EJ03DRAFT_119081</name>
</gene>
<sequence>MVGVGLVFVGWNMVGSWSIVWLSWVFLGGWVGSEGVYCVTACERGREVLVVQSGQLPSETDLGKLLGGLRLGIRTTSVHYVFSTQHTCVRQCCTPKSLEPP</sequence>
<evidence type="ECO:0000313" key="2">
    <source>
        <dbReference type="EMBL" id="KAF2768431.1"/>
    </source>
</evidence>